<dbReference type="AlphaFoldDB" id="A0A814UHF9"/>
<comment type="caution">
    <text evidence="2">The sequence shown here is derived from an EMBL/GenBank/DDBJ whole genome shotgun (WGS) entry which is preliminary data.</text>
</comment>
<feature type="region of interest" description="Disordered" evidence="1">
    <location>
        <begin position="1"/>
        <end position="31"/>
    </location>
</feature>
<name>A0A814UHF9_9BILA</name>
<reference evidence="2" key="1">
    <citation type="submission" date="2021-02" db="EMBL/GenBank/DDBJ databases">
        <authorList>
            <person name="Nowell W R."/>
        </authorList>
    </citation>
    <scope>NUCLEOTIDE SEQUENCE</scope>
</reference>
<gene>
    <name evidence="2" type="ORF">RFH988_LOCUS23228</name>
</gene>
<sequence>MIRARHRQDPTSSSFSSTRTSVSSNAPWSDASSLSPINHNLLSPQWSTLRSNRRFTLSIVPAARLPISPMSPQAALRDLCLPRQEPRPPADVLNRSYLGSCSPSLAKFSRTSVSQHASTSTNTTITLPPPTIYTDNFLHPTIPYLTINTRGSHRHHHHCRHTRFACQSHLRRMIYHK</sequence>
<evidence type="ECO:0000256" key="1">
    <source>
        <dbReference type="SAM" id="MobiDB-lite"/>
    </source>
</evidence>
<dbReference type="EMBL" id="CAJNOO010001598">
    <property type="protein sequence ID" value="CAF1175750.1"/>
    <property type="molecule type" value="Genomic_DNA"/>
</dbReference>
<organism evidence="2 3">
    <name type="scientific">Rotaria sordida</name>
    <dbReference type="NCBI Taxonomy" id="392033"/>
    <lineage>
        <taxon>Eukaryota</taxon>
        <taxon>Metazoa</taxon>
        <taxon>Spiralia</taxon>
        <taxon>Gnathifera</taxon>
        <taxon>Rotifera</taxon>
        <taxon>Eurotatoria</taxon>
        <taxon>Bdelloidea</taxon>
        <taxon>Philodinida</taxon>
        <taxon>Philodinidae</taxon>
        <taxon>Rotaria</taxon>
    </lineage>
</organism>
<feature type="compositionally biased region" description="Low complexity" evidence="1">
    <location>
        <begin position="11"/>
        <end position="24"/>
    </location>
</feature>
<proteinExistence type="predicted"/>
<dbReference type="OrthoDB" id="10054616at2759"/>
<evidence type="ECO:0000313" key="2">
    <source>
        <dbReference type="EMBL" id="CAF1175750.1"/>
    </source>
</evidence>
<accession>A0A814UHF9</accession>
<evidence type="ECO:0000313" key="3">
    <source>
        <dbReference type="Proteomes" id="UP000663882"/>
    </source>
</evidence>
<dbReference type="Proteomes" id="UP000663882">
    <property type="component" value="Unassembled WGS sequence"/>
</dbReference>
<protein>
    <submittedName>
        <fullName evidence="2">Uncharacterized protein</fullName>
    </submittedName>
</protein>